<dbReference type="InterPro" id="IPR002018">
    <property type="entry name" value="CarbesteraseB"/>
</dbReference>
<dbReference type="PANTHER" id="PTHR43903">
    <property type="entry name" value="NEUROLIGIN"/>
    <property type="match status" value="1"/>
</dbReference>
<dbReference type="EMBL" id="CAEY01000461">
    <property type="status" value="NOT_ANNOTATED_CDS"/>
    <property type="molecule type" value="Genomic_DNA"/>
</dbReference>
<evidence type="ECO:0000256" key="1">
    <source>
        <dbReference type="ARBA" id="ARBA00005964"/>
    </source>
</evidence>
<dbReference type="Pfam" id="PF00135">
    <property type="entry name" value="COesterase"/>
    <property type="match status" value="1"/>
</dbReference>
<keyword evidence="6" id="KW-1185">Reference proteome</keyword>
<dbReference type="AlphaFoldDB" id="T1JSF3"/>
<dbReference type="SUPFAM" id="SSF53474">
    <property type="entry name" value="alpha/beta-Hydrolases"/>
    <property type="match status" value="1"/>
</dbReference>
<dbReference type="PROSITE" id="PS00941">
    <property type="entry name" value="CARBOXYLESTERASE_B_2"/>
    <property type="match status" value="1"/>
</dbReference>
<evidence type="ECO:0000259" key="4">
    <source>
        <dbReference type="Pfam" id="PF00135"/>
    </source>
</evidence>
<organism evidence="5 6">
    <name type="scientific">Tetranychus urticae</name>
    <name type="common">Two-spotted spider mite</name>
    <dbReference type="NCBI Taxonomy" id="32264"/>
    <lineage>
        <taxon>Eukaryota</taxon>
        <taxon>Metazoa</taxon>
        <taxon>Ecdysozoa</taxon>
        <taxon>Arthropoda</taxon>
        <taxon>Chelicerata</taxon>
        <taxon>Arachnida</taxon>
        <taxon>Acari</taxon>
        <taxon>Acariformes</taxon>
        <taxon>Trombidiformes</taxon>
        <taxon>Prostigmata</taxon>
        <taxon>Eleutherengona</taxon>
        <taxon>Raphignathae</taxon>
        <taxon>Tetranychoidea</taxon>
        <taxon>Tetranychidae</taxon>
        <taxon>Tetranychus</taxon>
    </lineage>
</organism>
<dbReference type="eggNOG" id="KOG1516">
    <property type="taxonomic scope" value="Eukaryota"/>
</dbReference>
<sequence>MEGNRVSLKASLLKSTLNFFWQDETNSHQNFSVVFNGIVSTKYGSLRGVHVNLMHNLQPVEMFLGIPYASPPTGKLRFMPPVTPAHWNGIRMADSFGHVCPQNLPNITNEAESLRKMTRDRLTHLKRLIPLLQNQSEDCLYLNIYTPTKVGKEKVNLQFWNQAVV</sequence>
<comment type="similarity">
    <text evidence="1">Belongs to the type-B carboxylesterase/lipase family.</text>
</comment>
<dbReference type="InterPro" id="IPR029058">
    <property type="entry name" value="AB_hydrolase_fold"/>
</dbReference>
<accession>T1JSF3</accession>
<evidence type="ECO:0000313" key="5">
    <source>
        <dbReference type="EnsemblMetazoa" id="tetur01g10310.1"/>
    </source>
</evidence>
<dbReference type="InterPro" id="IPR019819">
    <property type="entry name" value="Carboxylesterase_B_CS"/>
</dbReference>
<dbReference type="InterPro" id="IPR051093">
    <property type="entry name" value="Neuroligin/BSAL"/>
</dbReference>
<dbReference type="Gene3D" id="3.40.50.1820">
    <property type="entry name" value="alpha/beta hydrolase"/>
    <property type="match status" value="1"/>
</dbReference>
<keyword evidence="3" id="KW-0325">Glycoprotein</keyword>
<dbReference type="EnsemblMetazoa" id="tetur01g10310.1">
    <property type="protein sequence ID" value="tetur01g10310.1"/>
    <property type="gene ID" value="tetur01g10310"/>
</dbReference>
<evidence type="ECO:0000313" key="6">
    <source>
        <dbReference type="Proteomes" id="UP000015104"/>
    </source>
</evidence>
<name>T1JSF3_TETUR</name>
<evidence type="ECO:0000256" key="2">
    <source>
        <dbReference type="ARBA" id="ARBA00022729"/>
    </source>
</evidence>
<reference evidence="5" key="2">
    <citation type="submission" date="2015-06" db="UniProtKB">
        <authorList>
            <consortium name="EnsemblMetazoa"/>
        </authorList>
    </citation>
    <scope>IDENTIFICATION</scope>
</reference>
<dbReference type="Proteomes" id="UP000015104">
    <property type="component" value="Unassembled WGS sequence"/>
</dbReference>
<proteinExistence type="inferred from homology"/>
<feature type="domain" description="Carboxylesterase type B" evidence="4">
    <location>
        <begin position="38"/>
        <end position="151"/>
    </location>
</feature>
<dbReference type="HOGENOM" id="CLU_1647990_0_0_1"/>
<evidence type="ECO:0000256" key="3">
    <source>
        <dbReference type="ARBA" id="ARBA00023180"/>
    </source>
</evidence>
<keyword evidence="2" id="KW-0732">Signal</keyword>
<dbReference type="STRING" id="32264.T1JSF3"/>
<protein>
    <recommendedName>
        <fullName evidence="4">Carboxylesterase type B domain-containing protein</fullName>
    </recommendedName>
</protein>
<reference evidence="6" key="1">
    <citation type="submission" date="2011-08" db="EMBL/GenBank/DDBJ databases">
        <authorList>
            <person name="Rombauts S."/>
        </authorList>
    </citation>
    <scope>NUCLEOTIDE SEQUENCE</scope>
    <source>
        <strain evidence="6">London</strain>
    </source>
</reference>